<name>A0A0S7XR89_UNCSA</name>
<reference evidence="1 2" key="1">
    <citation type="journal article" date="2015" name="Microbiome">
        <title>Genomic resolution of linkages in carbon, nitrogen, and sulfur cycling among widespread estuary sediment bacteria.</title>
        <authorList>
            <person name="Baker B.J."/>
            <person name="Lazar C.S."/>
            <person name="Teske A.P."/>
            <person name="Dick G.J."/>
        </authorList>
    </citation>
    <scope>NUCLEOTIDE SEQUENCE [LARGE SCALE GENOMIC DNA]</scope>
    <source>
        <strain evidence="1">DG_54_3</strain>
    </source>
</reference>
<accession>A0A0S7XR89</accession>
<sequence>MNSLGAFLLFWGLVIAGALLYKHIKLSLSRRKENEVKVSPNNRRGPRPDREISLWERERPAKELESVREYVVSELLKLHVTDWGQYALKAICDNSPDLSKLMIGDSLDIEFIKTSEKNGINDAVEAVKKIDINGIKTLRQYFHKIFENIYKSTSYAGGSKFYWYGRDRVIGTLRTYRASRKKFTPSTVKFYDVDGEELNLDTRIDTKTMKRIQGLLKPAEKLAEIQKLQKQHRFKIQTEYPFIEFDLGAIEKAKVLKFNGSLTNECYLDLKNTLSLLKDTEYDGYMANTNPLYDVEISCFSHGEGSVMLWKYRGAVEYYPDRLFVEFRDIDPDSWLIRWLKSYKLHLEGND</sequence>
<proteinExistence type="predicted"/>
<dbReference type="EMBL" id="LIZX01000150">
    <property type="protein sequence ID" value="KPJ64992.1"/>
    <property type="molecule type" value="Genomic_DNA"/>
</dbReference>
<gene>
    <name evidence="1" type="ORF">AMJ44_11580</name>
</gene>
<dbReference type="AlphaFoldDB" id="A0A0S7XR89"/>
<evidence type="ECO:0000313" key="2">
    <source>
        <dbReference type="Proteomes" id="UP000051861"/>
    </source>
</evidence>
<evidence type="ECO:0000313" key="1">
    <source>
        <dbReference type="EMBL" id="KPJ64992.1"/>
    </source>
</evidence>
<organism evidence="1 2">
    <name type="scientific">candidate division WOR-1 bacterium DG_54_3</name>
    <dbReference type="NCBI Taxonomy" id="1703775"/>
    <lineage>
        <taxon>Bacteria</taxon>
        <taxon>Bacillati</taxon>
        <taxon>Saganbacteria</taxon>
    </lineage>
</organism>
<comment type="caution">
    <text evidence="1">The sequence shown here is derived from an EMBL/GenBank/DDBJ whole genome shotgun (WGS) entry which is preliminary data.</text>
</comment>
<protein>
    <submittedName>
        <fullName evidence="1">Uncharacterized protein</fullName>
    </submittedName>
</protein>
<dbReference type="Proteomes" id="UP000051861">
    <property type="component" value="Unassembled WGS sequence"/>
</dbReference>